<feature type="transmembrane region" description="Helical" evidence="9">
    <location>
        <begin position="68"/>
        <end position="89"/>
    </location>
</feature>
<comment type="subcellular location">
    <subcellularLocation>
        <location evidence="1">Golgi apparatus membrane</location>
        <topology evidence="1">Multi-pass membrane protein</topology>
    </subcellularLocation>
</comment>
<dbReference type="GO" id="GO:0006895">
    <property type="term" value="P:Golgi to endosome transport"/>
    <property type="evidence" value="ECO:0007669"/>
    <property type="project" value="TreeGrafter"/>
</dbReference>
<dbReference type="GO" id="GO:0034067">
    <property type="term" value="P:protein localization to Golgi apparatus"/>
    <property type="evidence" value="ECO:0007669"/>
    <property type="project" value="TreeGrafter"/>
</dbReference>
<dbReference type="Proteomes" id="UP000664169">
    <property type="component" value="Unassembled WGS sequence"/>
</dbReference>
<dbReference type="InterPro" id="IPR019185">
    <property type="entry name" value="Integral_membrane_SYS1-rel"/>
</dbReference>
<reference evidence="10" key="1">
    <citation type="submission" date="2021-03" db="EMBL/GenBank/DDBJ databases">
        <authorList>
            <person name="Tagirdzhanova G."/>
        </authorList>
    </citation>
    <scope>NUCLEOTIDE SEQUENCE</scope>
</reference>
<feature type="transmembrane region" description="Helical" evidence="9">
    <location>
        <begin position="123"/>
        <end position="144"/>
    </location>
</feature>
<protein>
    <submittedName>
        <fullName evidence="10">Uncharacterized protein</fullName>
    </submittedName>
</protein>
<evidence type="ECO:0000256" key="3">
    <source>
        <dbReference type="ARBA" id="ARBA00022448"/>
    </source>
</evidence>
<evidence type="ECO:0000256" key="8">
    <source>
        <dbReference type="ARBA" id="ARBA00023136"/>
    </source>
</evidence>
<evidence type="ECO:0000313" key="11">
    <source>
        <dbReference type="Proteomes" id="UP000664169"/>
    </source>
</evidence>
<feature type="transmembrane region" description="Helical" evidence="9">
    <location>
        <begin position="96"/>
        <end position="117"/>
    </location>
</feature>
<evidence type="ECO:0000256" key="2">
    <source>
        <dbReference type="ARBA" id="ARBA00008160"/>
    </source>
</evidence>
<accession>A0A8H3F316</accession>
<dbReference type="PANTHER" id="PTHR12952:SF0">
    <property type="entry name" value="PROTEIN SYS1 HOMOLOG"/>
    <property type="match status" value="1"/>
</dbReference>
<dbReference type="EMBL" id="CAJPDQ010000012">
    <property type="protein sequence ID" value="CAF9917517.1"/>
    <property type="molecule type" value="Genomic_DNA"/>
</dbReference>
<keyword evidence="8 9" id="KW-0472">Membrane</keyword>
<gene>
    <name evidence="10" type="ORF">GOMPHAMPRED_001289</name>
</gene>
<evidence type="ECO:0000313" key="10">
    <source>
        <dbReference type="EMBL" id="CAF9917517.1"/>
    </source>
</evidence>
<evidence type="ECO:0000256" key="5">
    <source>
        <dbReference type="ARBA" id="ARBA00022927"/>
    </source>
</evidence>
<proteinExistence type="inferred from homology"/>
<keyword evidence="5" id="KW-0653">Protein transport</keyword>
<evidence type="ECO:0000256" key="1">
    <source>
        <dbReference type="ARBA" id="ARBA00004653"/>
    </source>
</evidence>
<dbReference type="GO" id="GO:0043001">
    <property type="term" value="P:Golgi to plasma membrane protein transport"/>
    <property type="evidence" value="ECO:0007669"/>
    <property type="project" value="TreeGrafter"/>
</dbReference>
<keyword evidence="7" id="KW-0333">Golgi apparatus</keyword>
<evidence type="ECO:0000256" key="6">
    <source>
        <dbReference type="ARBA" id="ARBA00022989"/>
    </source>
</evidence>
<evidence type="ECO:0000256" key="7">
    <source>
        <dbReference type="ARBA" id="ARBA00023034"/>
    </source>
</evidence>
<dbReference type="GO" id="GO:0005829">
    <property type="term" value="C:cytosol"/>
    <property type="evidence" value="ECO:0007669"/>
    <property type="project" value="GOC"/>
</dbReference>
<comment type="similarity">
    <text evidence="2">Belongs to the SYS1 family.</text>
</comment>
<sequence>MARRRRPPRAGAIEDLAPLRILRQIITLQTAYYLSATILIIFTTLVAGKRFSLHTIFGWQAISMDNTGGWTLGLCWMLNSLVSAIFLLLFVSRSKLVPDFALTIHFLHFLLVSLFSREIPKNFSWWLLQAASSSVMIALGVWACQRRELRPLAFGGIATTKAKTTAALGPHELMNEDGVEGGVAATSGEGVFLRMLSRVRRGAVGANARGDYELADMEEQQQQQQQQRLDDEG</sequence>
<dbReference type="GO" id="GO:0000139">
    <property type="term" value="C:Golgi membrane"/>
    <property type="evidence" value="ECO:0007669"/>
    <property type="project" value="UniProtKB-SubCell"/>
</dbReference>
<comment type="caution">
    <text evidence="10">The sequence shown here is derived from an EMBL/GenBank/DDBJ whole genome shotgun (WGS) entry which is preliminary data.</text>
</comment>
<name>A0A8H3F316_9LECA</name>
<keyword evidence="4 9" id="KW-0812">Transmembrane</keyword>
<keyword evidence="11" id="KW-1185">Reference proteome</keyword>
<dbReference type="GO" id="GO:0005802">
    <property type="term" value="C:trans-Golgi network"/>
    <property type="evidence" value="ECO:0007669"/>
    <property type="project" value="TreeGrafter"/>
</dbReference>
<dbReference type="PANTHER" id="PTHR12952">
    <property type="entry name" value="SYS1"/>
    <property type="match status" value="1"/>
</dbReference>
<feature type="transmembrane region" description="Helical" evidence="9">
    <location>
        <begin position="30"/>
        <end position="48"/>
    </location>
</feature>
<evidence type="ECO:0000256" key="9">
    <source>
        <dbReference type="SAM" id="Phobius"/>
    </source>
</evidence>
<keyword evidence="6 9" id="KW-1133">Transmembrane helix</keyword>
<evidence type="ECO:0000256" key="4">
    <source>
        <dbReference type="ARBA" id="ARBA00022692"/>
    </source>
</evidence>
<keyword evidence="3" id="KW-0813">Transport</keyword>
<dbReference type="OrthoDB" id="542931at2759"/>
<dbReference type="AlphaFoldDB" id="A0A8H3F316"/>
<organism evidence="10 11">
    <name type="scientific">Gomphillus americanus</name>
    <dbReference type="NCBI Taxonomy" id="1940652"/>
    <lineage>
        <taxon>Eukaryota</taxon>
        <taxon>Fungi</taxon>
        <taxon>Dikarya</taxon>
        <taxon>Ascomycota</taxon>
        <taxon>Pezizomycotina</taxon>
        <taxon>Lecanoromycetes</taxon>
        <taxon>OSLEUM clade</taxon>
        <taxon>Ostropomycetidae</taxon>
        <taxon>Ostropales</taxon>
        <taxon>Graphidaceae</taxon>
        <taxon>Gomphilloideae</taxon>
        <taxon>Gomphillus</taxon>
    </lineage>
</organism>
<dbReference type="Pfam" id="PF09801">
    <property type="entry name" value="SYS1"/>
    <property type="match status" value="1"/>
</dbReference>